<keyword evidence="5" id="KW-0964">Secreted</keyword>
<evidence type="ECO:0000313" key="13">
    <source>
        <dbReference type="Proteomes" id="UP001595711"/>
    </source>
</evidence>
<dbReference type="SUPFAM" id="SSF56024">
    <property type="entry name" value="Phospholipase D/nuclease"/>
    <property type="match status" value="2"/>
</dbReference>
<dbReference type="InterPro" id="IPR001736">
    <property type="entry name" value="PLipase_D/transphosphatidylase"/>
</dbReference>
<accession>A0ABV7VEM7</accession>
<evidence type="ECO:0000256" key="3">
    <source>
        <dbReference type="ARBA" id="ARBA00004613"/>
    </source>
</evidence>
<feature type="domain" description="PLD phosphodiesterase" evidence="11">
    <location>
        <begin position="366"/>
        <end position="393"/>
    </location>
</feature>
<feature type="transmembrane region" description="Helical" evidence="10">
    <location>
        <begin position="555"/>
        <end position="579"/>
    </location>
</feature>
<evidence type="ECO:0000256" key="2">
    <source>
        <dbReference type="ARBA" id="ARBA00003145"/>
    </source>
</evidence>
<dbReference type="PANTHER" id="PTHR18896">
    <property type="entry name" value="PHOSPHOLIPASE D"/>
    <property type="match status" value="1"/>
</dbReference>
<dbReference type="Pfam" id="PF09335">
    <property type="entry name" value="VTT_dom"/>
    <property type="match status" value="1"/>
</dbReference>
<evidence type="ECO:0000256" key="10">
    <source>
        <dbReference type="SAM" id="Phobius"/>
    </source>
</evidence>
<evidence type="ECO:0000256" key="6">
    <source>
        <dbReference type="ARBA" id="ARBA00022737"/>
    </source>
</evidence>
<evidence type="ECO:0000256" key="5">
    <source>
        <dbReference type="ARBA" id="ARBA00022525"/>
    </source>
</evidence>
<keyword evidence="8" id="KW-0443">Lipid metabolism</keyword>
<dbReference type="PROSITE" id="PS50035">
    <property type="entry name" value="PLD"/>
    <property type="match status" value="2"/>
</dbReference>
<feature type="domain" description="PLD phosphodiesterase" evidence="11">
    <location>
        <begin position="146"/>
        <end position="173"/>
    </location>
</feature>
<feature type="transmembrane region" description="Helical" evidence="10">
    <location>
        <begin position="665"/>
        <end position="686"/>
    </location>
</feature>
<dbReference type="Pfam" id="PF13091">
    <property type="entry name" value="PLDc_2"/>
    <property type="match status" value="1"/>
</dbReference>
<dbReference type="PANTHER" id="PTHR18896:SF76">
    <property type="entry name" value="PHOSPHOLIPASE"/>
    <property type="match status" value="1"/>
</dbReference>
<keyword evidence="7" id="KW-0378">Hydrolase</keyword>
<feature type="transmembrane region" description="Helical" evidence="10">
    <location>
        <begin position="632"/>
        <end position="658"/>
    </location>
</feature>
<comment type="caution">
    <text evidence="12">The sequence shown here is derived from an EMBL/GenBank/DDBJ whole genome shotgun (WGS) entry which is preliminary data.</text>
</comment>
<evidence type="ECO:0000256" key="9">
    <source>
        <dbReference type="ARBA" id="ARBA00029594"/>
    </source>
</evidence>
<evidence type="ECO:0000313" key="12">
    <source>
        <dbReference type="EMBL" id="MFC3675589.1"/>
    </source>
</evidence>
<evidence type="ECO:0000256" key="1">
    <source>
        <dbReference type="ARBA" id="ARBA00000798"/>
    </source>
</evidence>
<comment type="subcellular location">
    <subcellularLocation>
        <location evidence="3">Secreted</location>
    </subcellularLocation>
</comment>
<evidence type="ECO:0000256" key="7">
    <source>
        <dbReference type="ARBA" id="ARBA00022801"/>
    </source>
</evidence>
<evidence type="ECO:0000259" key="11">
    <source>
        <dbReference type="PROSITE" id="PS50035"/>
    </source>
</evidence>
<dbReference type="SMART" id="SM00155">
    <property type="entry name" value="PLDc"/>
    <property type="match status" value="2"/>
</dbReference>
<proteinExistence type="predicted"/>
<evidence type="ECO:0000256" key="8">
    <source>
        <dbReference type="ARBA" id="ARBA00023098"/>
    </source>
</evidence>
<keyword evidence="6" id="KW-0677">Repeat</keyword>
<keyword evidence="13" id="KW-1185">Reference proteome</keyword>
<protein>
    <recommendedName>
        <fullName evidence="4">Phospholipase D</fullName>
    </recommendedName>
    <alternativeName>
        <fullName evidence="9">Choline phosphatase</fullName>
    </alternativeName>
</protein>
<dbReference type="CDD" id="cd09140">
    <property type="entry name" value="PLDc_vPLD1_2_like_bac_1"/>
    <property type="match status" value="1"/>
</dbReference>
<evidence type="ECO:0000256" key="4">
    <source>
        <dbReference type="ARBA" id="ARBA00018392"/>
    </source>
</evidence>
<dbReference type="InterPro" id="IPR015679">
    <property type="entry name" value="PLipase_D_fam"/>
</dbReference>
<feature type="transmembrane region" description="Helical" evidence="10">
    <location>
        <begin position="511"/>
        <end position="531"/>
    </location>
</feature>
<dbReference type="CDD" id="cd09143">
    <property type="entry name" value="PLDc_vPLD1_2_like_bac_2"/>
    <property type="match status" value="1"/>
</dbReference>
<dbReference type="Proteomes" id="UP001595711">
    <property type="component" value="Unassembled WGS sequence"/>
</dbReference>
<feature type="transmembrane region" description="Helical" evidence="10">
    <location>
        <begin position="698"/>
        <end position="719"/>
    </location>
</feature>
<dbReference type="EMBL" id="JBHRYJ010000001">
    <property type="protein sequence ID" value="MFC3675589.1"/>
    <property type="molecule type" value="Genomic_DNA"/>
</dbReference>
<keyword evidence="10" id="KW-0812">Transmembrane</keyword>
<dbReference type="InterPro" id="IPR025202">
    <property type="entry name" value="PLD-like_dom"/>
</dbReference>
<dbReference type="Pfam" id="PF00614">
    <property type="entry name" value="PLDc"/>
    <property type="match status" value="1"/>
</dbReference>
<comment type="function">
    <text evidence="2">Could be a virulence factor.</text>
</comment>
<organism evidence="12 13">
    <name type="scientific">Ferrovibrio xuzhouensis</name>
    <dbReference type="NCBI Taxonomy" id="1576914"/>
    <lineage>
        <taxon>Bacteria</taxon>
        <taxon>Pseudomonadati</taxon>
        <taxon>Pseudomonadota</taxon>
        <taxon>Alphaproteobacteria</taxon>
        <taxon>Rhodospirillales</taxon>
        <taxon>Rhodospirillaceae</taxon>
        <taxon>Ferrovibrio</taxon>
    </lineage>
</organism>
<dbReference type="Gene3D" id="3.30.870.10">
    <property type="entry name" value="Endonuclease Chain A"/>
    <property type="match status" value="2"/>
</dbReference>
<reference evidence="13" key="1">
    <citation type="journal article" date="2019" name="Int. J. Syst. Evol. Microbiol.">
        <title>The Global Catalogue of Microorganisms (GCM) 10K type strain sequencing project: providing services to taxonomists for standard genome sequencing and annotation.</title>
        <authorList>
            <consortium name="The Broad Institute Genomics Platform"/>
            <consortium name="The Broad Institute Genome Sequencing Center for Infectious Disease"/>
            <person name="Wu L."/>
            <person name="Ma J."/>
        </authorList>
    </citation>
    <scope>NUCLEOTIDE SEQUENCE [LARGE SCALE GENOMIC DNA]</scope>
    <source>
        <strain evidence="13">KCTC 42182</strain>
    </source>
</reference>
<sequence>MLNQTDTDPAEQDGDSAARGLLRPGRNIWRQAPARRAAVLVDAAAYFGTLRRVLRDARHSIVIVGWDIDSRMRLVGADGETGDDLPATLGPFLSELAARRPALTVKLLLWDYAALYALEREKMPALALQWSTPPQVELCLDKMLPVGAAHHQKLVVVDDAVAFIGGLDLTIRRWDTSEHAADQPLRTDPAGRPYTPFHDVQLMLDGAAAAALAEVARGRWQRVTGERLPPAPDKDAAAGLWPADVAPGFRDVAVGIARTQPAFDSEPEIREIEALYHDMIAGAERSLYIENQFLTCTGVAATLARRLQERPELEAVLVSPDSYAGWFEQQSMLAGRIRFMQVLREAGVQDRVRLLHPRVGHGAAAAEVKVHAKLMIVDDRLLRIGSANLCNRSFGLDTECDAVLAPADAAGRAGIADLRNALLAEHCGTTVDDVADLLRRHDGALFAVLDALASDGDRRLLPVSDGGPGDIGQFAAIGQMVDPPHPLEAESYLAAPLPAADGPPRQSRLGAVLKLGLLLLVVAACVLAWRYTSLADVLSLEKLTGLFTRLGASGWAWPAVIGLFVLGGLVAFPVTLMIAATAAAFGTWPGLPLAAAGAMSSALVTYGIGRAIGTGPLRQLMGPRIHRIAARVQHHGIFAVAAIRLVPTAPFTLINLVAGATGIHLVDYLIGSALGLAPGVIVLSALGHGLWQLLDSPSAMQVVLFAALLLGWGVLSFGLQRLVSHLRGSGSGDGKAAA</sequence>
<name>A0ABV7VEM7_9PROT</name>
<dbReference type="RefSeq" id="WP_379724434.1">
    <property type="nucleotide sequence ID" value="NZ_JBHRYJ010000001.1"/>
</dbReference>
<keyword evidence="10" id="KW-1133">Transmembrane helix</keyword>
<feature type="transmembrane region" description="Helical" evidence="10">
    <location>
        <begin position="591"/>
        <end position="612"/>
    </location>
</feature>
<keyword evidence="10" id="KW-0472">Membrane</keyword>
<gene>
    <name evidence="12" type="ORF">ACFOOQ_08550</name>
</gene>
<comment type="catalytic activity">
    <reaction evidence="1">
        <text>a 1,2-diacyl-sn-glycero-3-phosphocholine + H2O = a 1,2-diacyl-sn-glycero-3-phosphate + choline + H(+)</text>
        <dbReference type="Rhea" id="RHEA:14445"/>
        <dbReference type="ChEBI" id="CHEBI:15354"/>
        <dbReference type="ChEBI" id="CHEBI:15377"/>
        <dbReference type="ChEBI" id="CHEBI:15378"/>
        <dbReference type="ChEBI" id="CHEBI:57643"/>
        <dbReference type="ChEBI" id="CHEBI:58608"/>
        <dbReference type="EC" id="3.1.4.4"/>
    </reaction>
</comment>
<dbReference type="InterPro" id="IPR032816">
    <property type="entry name" value="VTT_dom"/>
</dbReference>